<sequence>MALFVRDPEVDALAEQVRKLTGARTKTEAVRRALEAQLAEARRALPFKQRLARAKALADAIGPSEPDFDMKRFTDAMWGDA</sequence>
<proteinExistence type="predicted"/>
<gene>
    <name evidence="1" type="ORF">DF3PB_870007</name>
</gene>
<name>A0A380TJY6_9ZZZZ</name>
<dbReference type="Pfam" id="PF07704">
    <property type="entry name" value="PSK_trans_fac"/>
    <property type="match status" value="1"/>
</dbReference>
<evidence type="ECO:0008006" key="2">
    <source>
        <dbReference type="Google" id="ProtNLM"/>
    </source>
</evidence>
<dbReference type="InterPro" id="IPR011660">
    <property type="entry name" value="VapB-like"/>
</dbReference>
<protein>
    <recommendedName>
        <fullName evidence="2">Histidinol dehydrogenase</fullName>
    </recommendedName>
</protein>
<reference evidence="1" key="1">
    <citation type="submission" date="2018-07" db="EMBL/GenBank/DDBJ databases">
        <authorList>
            <person name="Quirk P.G."/>
            <person name="Krulwich T.A."/>
        </authorList>
    </citation>
    <scope>NUCLEOTIDE SEQUENCE</scope>
</reference>
<accession>A0A380TJY6</accession>
<organism evidence="1">
    <name type="scientific">metagenome</name>
    <dbReference type="NCBI Taxonomy" id="256318"/>
    <lineage>
        <taxon>unclassified sequences</taxon>
        <taxon>metagenomes</taxon>
    </lineage>
</organism>
<dbReference type="AlphaFoldDB" id="A0A380TJY6"/>
<dbReference type="EMBL" id="UIDG01000642">
    <property type="protein sequence ID" value="SUS08775.1"/>
    <property type="molecule type" value="Genomic_DNA"/>
</dbReference>
<evidence type="ECO:0000313" key="1">
    <source>
        <dbReference type="EMBL" id="SUS08775.1"/>
    </source>
</evidence>